<evidence type="ECO:0000313" key="9">
    <source>
        <dbReference type="EMBL" id="EQC35200.1"/>
    </source>
</evidence>
<feature type="chain" id="PRO_5004583405" description="JmjC domain-containing protein" evidence="7">
    <location>
        <begin position="22"/>
        <end position="412"/>
    </location>
</feature>
<dbReference type="PANTHER" id="PTHR12461">
    <property type="entry name" value="HYPOXIA-INDUCIBLE FACTOR 1 ALPHA INHIBITOR-RELATED"/>
    <property type="match status" value="1"/>
</dbReference>
<comment type="subcellular location">
    <subcellularLocation>
        <location evidence="2">Nucleus</location>
    </subcellularLocation>
</comment>
<evidence type="ECO:0000256" key="5">
    <source>
        <dbReference type="ARBA" id="ARBA00023004"/>
    </source>
</evidence>
<dbReference type="STRING" id="1156394.T0QMZ3"/>
<dbReference type="AlphaFoldDB" id="T0QMZ3"/>
<dbReference type="SMART" id="SM00558">
    <property type="entry name" value="JmjC"/>
    <property type="match status" value="1"/>
</dbReference>
<dbReference type="InterPro" id="IPR003347">
    <property type="entry name" value="JmjC_dom"/>
</dbReference>
<evidence type="ECO:0000256" key="3">
    <source>
        <dbReference type="ARBA" id="ARBA00022723"/>
    </source>
</evidence>
<dbReference type="PROSITE" id="PS51184">
    <property type="entry name" value="JMJC"/>
    <property type="match status" value="1"/>
</dbReference>
<keyword evidence="3" id="KW-0479">Metal-binding</keyword>
<dbReference type="InParanoid" id="T0QMZ3"/>
<dbReference type="InterPro" id="IPR014710">
    <property type="entry name" value="RmlC-like_jellyroll"/>
</dbReference>
<dbReference type="OMA" id="HYDATHN"/>
<dbReference type="SUPFAM" id="SSF51197">
    <property type="entry name" value="Clavaminate synthase-like"/>
    <property type="match status" value="1"/>
</dbReference>
<accession>T0QMZ3</accession>
<dbReference type="RefSeq" id="XP_008611484.1">
    <property type="nucleotide sequence ID" value="XM_008613262.1"/>
</dbReference>
<dbReference type="eggNOG" id="KOG2132">
    <property type="taxonomic scope" value="Eukaryota"/>
</dbReference>
<keyword evidence="4" id="KW-0560">Oxidoreductase</keyword>
<dbReference type="GO" id="GO:0046872">
    <property type="term" value="F:metal ion binding"/>
    <property type="evidence" value="ECO:0007669"/>
    <property type="project" value="UniProtKB-KW"/>
</dbReference>
<dbReference type="OrthoDB" id="415358at2759"/>
<keyword evidence="6" id="KW-0539">Nucleus</keyword>
<dbReference type="Proteomes" id="UP000030762">
    <property type="component" value="Unassembled WGS sequence"/>
</dbReference>
<dbReference type="Gene3D" id="2.60.120.10">
    <property type="entry name" value="Jelly Rolls"/>
    <property type="match status" value="1"/>
</dbReference>
<dbReference type="VEuPathDB" id="FungiDB:SDRG_07429"/>
<name>T0QMZ3_SAPDV</name>
<protein>
    <recommendedName>
        <fullName evidence="8">JmjC domain-containing protein</fullName>
    </recommendedName>
</protein>
<feature type="domain" description="JmjC" evidence="8">
    <location>
        <begin position="122"/>
        <end position="286"/>
    </location>
</feature>
<dbReference type="InterPro" id="IPR041667">
    <property type="entry name" value="Cupin_8"/>
</dbReference>
<reference evidence="9 10" key="1">
    <citation type="submission" date="2012-04" db="EMBL/GenBank/DDBJ databases">
        <title>The Genome Sequence of Saprolegnia declina VS20.</title>
        <authorList>
            <consortium name="The Broad Institute Genome Sequencing Platform"/>
            <person name="Russ C."/>
            <person name="Nusbaum C."/>
            <person name="Tyler B."/>
            <person name="van West P."/>
            <person name="Dieguez-Uribeondo J."/>
            <person name="de Bruijn I."/>
            <person name="Tripathy S."/>
            <person name="Jiang R."/>
            <person name="Young S.K."/>
            <person name="Zeng Q."/>
            <person name="Gargeya S."/>
            <person name="Fitzgerald M."/>
            <person name="Haas B."/>
            <person name="Abouelleil A."/>
            <person name="Alvarado L."/>
            <person name="Arachchi H.M."/>
            <person name="Berlin A."/>
            <person name="Chapman S.B."/>
            <person name="Goldberg J."/>
            <person name="Griggs A."/>
            <person name="Gujja S."/>
            <person name="Hansen M."/>
            <person name="Howarth C."/>
            <person name="Imamovic A."/>
            <person name="Larimer J."/>
            <person name="McCowen C."/>
            <person name="Montmayeur A."/>
            <person name="Murphy C."/>
            <person name="Neiman D."/>
            <person name="Pearson M."/>
            <person name="Priest M."/>
            <person name="Roberts A."/>
            <person name="Saif S."/>
            <person name="Shea T."/>
            <person name="Sisk P."/>
            <person name="Sykes S."/>
            <person name="Wortman J."/>
            <person name="Nusbaum C."/>
            <person name="Birren B."/>
        </authorList>
    </citation>
    <scope>NUCLEOTIDE SEQUENCE [LARGE SCALE GENOMIC DNA]</scope>
    <source>
        <strain evidence="9 10">VS20</strain>
    </source>
</reference>
<dbReference type="GO" id="GO:0005634">
    <property type="term" value="C:nucleus"/>
    <property type="evidence" value="ECO:0007669"/>
    <property type="project" value="UniProtKB-SubCell"/>
</dbReference>
<keyword evidence="10" id="KW-1185">Reference proteome</keyword>
<organism evidence="9 10">
    <name type="scientific">Saprolegnia diclina (strain VS20)</name>
    <dbReference type="NCBI Taxonomy" id="1156394"/>
    <lineage>
        <taxon>Eukaryota</taxon>
        <taxon>Sar</taxon>
        <taxon>Stramenopiles</taxon>
        <taxon>Oomycota</taxon>
        <taxon>Saprolegniomycetes</taxon>
        <taxon>Saprolegniales</taxon>
        <taxon>Saprolegniaceae</taxon>
        <taxon>Saprolegnia</taxon>
    </lineage>
</organism>
<evidence type="ECO:0000256" key="7">
    <source>
        <dbReference type="SAM" id="SignalP"/>
    </source>
</evidence>
<evidence type="ECO:0000313" key="10">
    <source>
        <dbReference type="Proteomes" id="UP000030762"/>
    </source>
</evidence>
<dbReference type="Pfam" id="PF13621">
    <property type="entry name" value="Cupin_8"/>
    <property type="match status" value="1"/>
</dbReference>
<proteinExistence type="predicted"/>
<comment type="cofactor">
    <cofactor evidence="1">
        <name>Fe(2+)</name>
        <dbReference type="ChEBI" id="CHEBI:29033"/>
    </cofactor>
</comment>
<sequence length="412" mass="45056">MLHGSLLIAASLVGYMAYVSIQPTLPTCVNWDATTLTNLQTARQPVRLVGSPTSTHWNTSHWTLAHVVSRLPASVSMQYAPSSVFRHYDPNMELAPRFPPTSQTTTVVREDVLALLDATGDGSYYLNDELHRLAPDLVPDVPLAGLVGPAAASSVMVKLWLGGPHVVANLHYDATHNLFHQVVGSKRFLLFPPSAHASLYLFSRLHPSHRQSQLDLTRPRSELVKAFPAFDDVEEMLLDITLAPGESLYLPPFWFHCVLTTTPSVSVNLWTDAEEVGFLANALADPVPYLANLEASGVVHDLNSHLGHLQLFVRLVLSRCVLDTQTALQQLVANQDRYLPRVHVTCGVLTSPMIAEATLQPYVDALVAASFDRMGDDSAKTLLVLSYVEALLAQFMAPTVVGNFLAQCVAPE</sequence>
<evidence type="ECO:0000256" key="2">
    <source>
        <dbReference type="ARBA" id="ARBA00004123"/>
    </source>
</evidence>
<evidence type="ECO:0000259" key="8">
    <source>
        <dbReference type="PROSITE" id="PS51184"/>
    </source>
</evidence>
<evidence type="ECO:0000256" key="4">
    <source>
        <dbReference type="ARBA" id="ARBA00023002"/>
    </source>
</evidence>
<dbReference type="GO" id="GO:0016491">
    <property type="term" value="F:oxidoreductase activity"/>
    <property type="evidence" value="ECO:0007669"/>
    <property type="project" value="UniProtKB-KW"/>
</dbReference>
<evidence type="ECO:0000256" key="1">
    <source>
        <dbReference type="ARBA" id="ARBA00001954"/>
    </source>
</evidence>
<gene>
    <name evidence="9" type="ORF">SDRG_07429</name>
</gene>
<evidence type="ECO:0000256" key="6">
    <source>
        <dbReference type="ARBA" id="ARBA00023242"/>
    </source>
</evidence>
<keyword evidence="5" id="KW-0408">Iron</keyword>
<feature type="signal peptide" evidence="7">
    <location>
        <begin position="1"/>
        <end position="21"/>
    </location>
</feature>
<dbReference type="PANTHER" id="PTHR12461:SF106">
    <property type="entry name" value="BIFUNCTIONAL PEPTIDASE AND ARGINYL-HYDROXYLASE JMJD5"/>
    <property type="match status" value="1"/>
</dbReference>
<keyword evidence="7" id="KW-0732">Signal</keyword>
<dbReference type="GeneID" id="19948156"/>
<dbReference type="EMBL" id="JH767152">
    <property type="protein sequence ID" value="EQC35200.1"/>
    <property type="molecule type" value="Genomic_DNA"/>
</dbReference>